<accession>X1MC35</accession>
<evidence type="ECO:0000313" key="2">
    <source>
        <dbReference type="EMBL" id="GAI03919.1"/>
    </source>
</evidence>
<evidence type="ECO:0008006" key="3">
    <source>
        <dbReference type="Google" id="ProtNLM"/>
    </source>
</evidence>
<dbReference type="InterPro" id="IPR010262">
    <property type="entry name" value="Arylsulfotransferase_bact"/>
</dbReference>
<reference evidence="2" key="1">
    <citation type="journal article" date="2014" name="Front. Microbiol.">
        <title>High frequency of phylogenetically diverse reductive dehalogenase-homologous genes in deep subseafloor sedimentary metagenomes.</title>
        <authorList>
            <person name="Kawai M."/>
            <person name="Futagami T."/>
            <person name="Toyoda A."/>
            <person name="Takaki Y."/>
            <person name="Nishi S."/>
            <person name="Hori S."/>
            <person name="Arai W."/>
            <person name="Tsubouchi T."/>
            <person name="Morono Y."/>
            <person name="Uchiyama I."/>
            <person name="Ito T."/>
            <person name="Fujiyama A."/>
            <person name="Inagaki F."/>
            <person name="Takami H."/>
        </authorList>
    </citation>
    <scope>NUCLEOTIDE SEQUENCE</scope>
    <source>
        <strain evidence="2">Expedition CK06-06</strain>
    </source>
</reference>
<feature type="compositionally biased region" description="Gly residues" evidence="1">
    <location>
        <begin position="32"/>
        <end position="43"/>
    </location>
</feature>
<comment type="caution">
    <text evidence="2">The sequence shown here is derived from an EMBL/GenBank/DDBJ whole genome shotgun (WGS) entry which is preliminary data.</text>
</comment>
<dbReference type="GO" id="GO:0004062">
    <property type="term" value="F:aryl sulfotransferase activity"/>
    <property type="evidence" value="ECO:0007669"/>
    <property type="project" value="InterPro"/>
</dbReference>
<feature type="non-terminal residue" evidence="2">
    <location>
        <position position="301"/>
    </location>
</feature>
<dbReference type="PANTHER" id="PTHR35340">
    <property type="entry name" value="PQQ ENZYME REPEAT PROTEIN-RELATED"/>
    <property type="match status" value="1"/>
</dbReference>
<dbReference type="EMBL" id="BARV01007129">
    <property type="protein sequence ID" value="GAI03919.1"/>
    <property type="molecule type" value="Genomic_DNA"/>
</dbReference>
<dbReference type="Pfam" id="PF05935">
    <property type="entry name" value="Arylsulfotrans"/>
    <property type="match status" value="1"/>
</dbReference>
<organism evidence="2">
    <name type="scientific">marine sediment metagenome</name>
    <dbReference type="NCBI Taxonomy" id="412755"/>
    <lineage>
        <taxon>unclassified sequences</taxon>
        <taxon>metagenomes</taxon>
        <taxon>ecological metagenomes</taxon>
    </lineage>
</organism>
<dbReference type="InterPro" id="IPR053143">
    <property type="entry name" value="Arylsulfate_ST"/>
</dbReference>
<name>X1MC35_9ZZZZ</name>
<protein>
    <recommendedName>
        <fullName evidence="3">Thioredoxin</fullName>
    </recommendedName>
</protein>
<feature type="region of interest" description="Disordered" evidence="1">
    <location>
        <begin position="22"/>
        <end position="52"/>
    </location>
</feature>
<dbReference type="PANTHER" id="PTHR35340:SF5">
    <property type="entry name" value="ASST-DOMAIN-CONTAINING PROTEIN"/>
    <property type="match status" value="1"/>
</dbReference>
<evidence type="ECO:0000256" key="1">
    <source>
        <dbReference type="SAM" id="MobiDB-lite"/>
    </source>
</evidence>
<proteinExistence type="predicted"/>
<dbReference type="AlphaFoldDB" id="X1MC35"/>
<gene>
    <name evidence="2" type="ORF">S06H3_14566</name>
</gene>
<sequence length="301" mass="33695">MNGEVVHEWPIAGMPVKMLPGGSVLGSKRMRGGQGPTPGGQLPGGAPPEGPPPIPWQDTIEFVQISWDGEEEWFTCCWDDDETGLMMSRQHHDYQREGNPMGYYAPGQEFVKQGKTLVLAHKNKLVPEISDKKIKDDVIYEVDWNGNLTGFEWHAADHFAEFGFDESATEAIYHSPQYDEDKEVSDWLHTNSMSLLGKNHWYDETGDERFNPENIIISSRNANFIAIINRATGDIVWRVGPDFSEDTPENNLGQFVGQHHAHMIPNGLPGEGNILVFDNGGKSGYGGSEGFPRYTRDYSRV</sequence>